<comment type="similarity">
    <text evidence="7 15">In the N-terminal section; belongs to the PRA-CH family.</text>
</comment>
<evidence type="ECO:0000256" key="1">
    <source>
        <dbReference type="ARBA" id="ARBA00000024"/>
    </source>
</evidence>
<dbReference type="Pfam" id="PF01502">
    <property type="entry name" value="PRA-CH"/>
    <property type="match status" value="1"/>
</dbReference>
<dbReference type="HAMAP" id="MF_01019">
    <property type="entry name" value="HisIE"/>
    <property type="match status" value="1"/>
</dbReference>
<dbReference type="Proteomes" id="UP001158045">
    <property type="component" value="Unassembled WGS sequence"/>
</dbReference>
<keyword evidence="8 15" id="KW-0963">Cytoplasm</keyword>
<dbReference type="GO" id="GO:0004635">
    <property type="term" value="F:phosphoribosyl-AMP cyclohydrolase activity"/>
    <property type="evidence" value="ECO:0007669"/>
    <property type="project" value="UniProtKB-EC"/>
</dbReference>
<dbReference type="PANTHER" id="PTHR42945:SF1">
    <property type="entry name" value="HISTIDINE BIOSYNTHESIS BIFUNCTIONAL PROTEIN HIS7"/>
    <property type="match status" value="1"/>
</dbReference>
<comment type="pathway">
    <text evidence="5 15">Amino-acid biosynthesis; L-histidine biosynthesis; L-histidine from 5-phospho-alpha-D-ribose 1-diphosphate: step 2/9.</text>
</comment>
<comment type="caution">
    <text evidence="17">The sequence shown here is derived from an EMBL/GenBank/DDBJ whole genome shotgun (WGS) entry which is preliminary data.</text>
</comment>
<dbReference type="NCBIfam" id="TIGR03188">
    <property type="entry name" value="histidine_hisI"/>
    <property type="match status" value="1"/>
</dbReference>
<dbReference type="HAMAP" id="MF_01020">
    <property type="entry name" value="HisE"/>
    <property type="match status" value="1"/>
</dbReference>
<dbReference type="HAMAP" id="MF_01021">
    <property type="entry name" value="HisI"/>
    <property type="match status" value="1"/>
</dbReference>
<dbReference type="PANTHER" id="PTHR42945">
    <property type="entry name" value="HISTIDINE BIOSYNTHESIS BIFUNCTIONAL PROTEIN"/>
    <property type="match status" value="1"/>
</dbReference>
<dbReference type="NCBIfam" id="NF000768">
    <property type="entry name" value="PRK00051.1"/>
    <property type="match status" value="1"/>
</dbReference>
<accession>A0ABT6NCR7</accession>
<comment type="catalytic activity">
    <reaction evidence="2 15">
        <text>1-(5-phospho-beta-D-ribosyl)-ATP + H2O = 1-(5-phospho-beta-D-ribosyl)-5'-AMP + diphosphate + H(+)</text>
        <dbReference type="Rhea" id="RHEA:22828"/>
        <dbReference type="ChEBI" id="CHEBI:15377"/>
        <dbReference type="ChEBI" id="CHEBI:15378"/>
        <dbReference type="ChEBI" id="CHEBI:33019"/>
        <dbReference type="ChEBI" id="CHEBI:59457"/>
        <dbReference type="ChEBI" id="CHEBI:73183"/>
        <dbReference type="EC" id="3.6.1.31"/>
    </reaction>
</comment>
<keyword evidence="18" id="KW-1185">Reference proteome</keyword>
<evidence type="ECO:0000313" key="17">
    <source>
        <dbReference type="EMBL" id="MDH8678217.1"/>
    </source>
</evidence>
<dbReference type="NCBIfam" id="NF002747">
    <property type="entry name" value="PRK02759.1"/>
    <property type="match status" value="1"/>
</dbReference>
<keyword evidence="9 15" id="KW-0028">Amino-acid biosynthesis</keyword>
<keyword evidence="11 15" id="KW-0378">Hydrolase</keyword>
<gene>
    <name evidence="15 17" type="primary">hisIE</name>
    <name evidence="15" type="synonym">hisI</name>
    <name evidence="17" type="ORF">QE109_08665</name>
</gene>
<dbReference type="RefSeq" id="WP_281094057.1">
    <property type="nucleotide sequence ID" value="NZ_JARYZI010000005.1"/>
</dbReference>
<evidence type="ECO:0000256" key="6">
    <source>
        <dbReference type="ARBA" id="ARBA00007731"/>
    </source>
</evidence>
<dbReference type="InterPro" id="IPR023019">
    <property type="entry name" value="His_synth_HisIE"/>
</dbReference>
<dbReference type="InterPro" id="IPR026660">
    <property type="entry name" value="PRA-CH"/>
</dbReference>
<evidence type="ECO:0000259" key="16">
    <source>
        <dbReference type="Pfam" id="PF01502"/>
    </source>
</evidence>
<comment type="similarity">
    <text evidence="6 15">In the C-terminal section; belongs to the PRA-PH family.</text>
</comment>
<dbReference type="InterPro" id="IPR021130">
    <property type="entry name" value="PRib-ATP_PPHydrolase-like"/>
</dbReference>
<feature type="region of interest" description="Phosphoribosyl-ATP pyrophosphohydrolase" evidence="15">
    <location>
        <begin position="115"/>
        <end position="204"/>
    </location>
</feature>
<dbReference type="InterPro" id="IPR008179">
    <property type="entry name" value="HisE"/>
</dbReference>
<keyword evidence="10 15" id="KW-0547">Nucleotide-binding</keyword>
<dbReference type="SUPFAM" id="SSF141734">
    <property type="entry name" value="HisI-like"/>
    <property type="match status" value="1"/>
</dbReference>
<proteinExistence type="inferred from homology"/>
<evidence type="ECO:0000256" key="4">
    <source>
        <dbReference type="ARBA" id="ARBA00005169"/>
    </source>
</evidence>
<keyword evidence="12 15" id="KW-0067">ATP-binding</keyword>
<evidence type="ECO:0000256" key="15">
    <source>
        <dbReference type="HAMAP-Rule" id="MF_01019"/>
    </source>
</evidence>
<feature type="region of interest" description="Phosphoribosyl-AMP cyclohydrolase" evidence="15">
    <location>
        <begin position="1"/>
        <end position="114"/>
    </location>
</feature>
<evidence type="ECO:0000256" key="12">
    <source>
        <dbReference type="ARBA" id="ARBA00022840"/>
    </source>
</evidence>
<dbReference type="CDD" id="cd11534">
    <property type="entry name" value="NTP-PPase_HisIE_like"/>
    <property type="match status" value="1"/>
</dbReference>
<protein>
    <recommendedName>
        <fullName evidence="15">Histidine biosynthesis bifunctional protein HisIE</fullName>
    </recommendedName>
    <domain>
        <recommendedName>
            <fullName evidence="15">Phosphoribosyl-AMP cyclohydrolase</fullName>
            <shortName evidence="15">PRA-CH</shortName>
            <ecNumber evidence="15">3.5.4.19</ecNumber>
        </recommendedName>
    </domain>
    <domain>
        <recommendedName>
            <fullName evidence="15">Phosphoribosyl-ATP pyrophosphatase</fullName>
            <shortName evidence="15">PRA-PH</shortName>
            <ecNumber evidence="15">3.6.1.31</ecNumber>
        </recommendedName>
    </domain>
</protein>
<dbReference type="Gene3D" id="1.10.287.1080">
    <property type="entry name" value="MazG-like"/>
    <property type="match status" value="1"/>
</dbReference>
<evidence type="ECO:0000256" key="3">
    <source>
        <dbReference type="ARBA" id="ARBA00004496"/>
    </source>
</evidence>
<evidence type="ECO:0000256" key="13">
    <source>
        <dbReference type="ARBA" id="ARBA00023102"/>
    </source>
</evidence>
<evidence type="ECO:0000256" key="5">
    <source>
        <dbReference type="ARBA" id="ARBA00005204"/>
    </source>
</evidence>
<evidence type="ECO:0000256" key="7">
    <source>
        <dbReference type="ARBA" id="ARBA00008299"/>
    </source>
</evidence>
<evidence type="ECO:0000256" key="11">
    <source>
        <dbReference type="ARBA" id="ARBA00022801"/>
    </source>
</evidence>
<comment type="catalytic activity">
    <reaction evidence="1 15">
        <text>1-(5-phospho-beta-D-ribosyl)-5'-AMP + H2O = 1-(5-phospho-beta-D-ribosyl)-5-[(5-phospho-beta-D-ribosylamino)methylideneamino]imidazole-4-carboxamide</text>
        <dbReference type="Rhea" id="RHEA:20049"/>
        <dbReference type="ChEBI" id="CHEBI:15377"/>
        <dbReference type="ChEBI" id="CHEBI:58435"/>
        <dbReference type="ChEBI" id="CHEBI:59457"/>
        <dbReference type="EC" id="3.5.4.19"/>
    </reaction>
</comment>
<organism evidence="17 18">
    <name type="scientific">Fusibacter bizertensis</name>
    <dbReference type="NCBI Taxonomy" id="1488331"/>
    <lineage>
        <taxon>Bacteria</taxon>
        <taxon>Bacillati</taxon>
        <taxon>Bacillota</taxon>
        <taxon>Clostridia</taxon>
        <taxon>Eubacteriales</taxon>
        <taxon>Eubacteriales Family XII. Incertae Sedis</taxon>
        <taxon>Fusibacter</taxon>
    </lineage>
</organism>
<sequence>MALINNIRFASNGLIPCIAVDYQTKVVLMQAYMNKESLVKTLQTGTITYFSRSRKALWTKGETSGNFQKLRSLFIDCDHDSILVEVDQVGVACHTGSKSCFYEDQVLFDFPSEVFSKLKRTIYDRKVNPEVGSYTNYLLEKGVDKILKKVGEETAEVIIASKNNKKEVIYETADLLYHLLVLYESLEIDFNEVFAELSVRASAP</sequence>
<keyword evidence="14 15" id="KW-0511">Multifunctional enzyme</keyword>
<evidence type="ECO:0000256" key="14">
    <source>
        <dbReference type="ARBA" id="ARBA00023268"/>
    </source>
</evidence>
<dbReference type="EC" id="3.6.1.31" evidence="15"/>
<evidence type="ECO:0000313" key="18">
    <source>
        <dbReference type="Proteomes" id="UP001158045"/>
    </source>
</evidence>
<dbReference type="EC" id="3.5.4.19" evidence="15"/>
<reference evidence="17 18" key="1">
    <citation type="submission" date="2023-04" db="EMBL/GenBank/DDBJ databases">
        <title>Fusibacter bizertensis strain WBS, isolated from littoral bottom sediments of the Arctic seas - biochemical and genomic analysis.</title>
        <authorList>
            <person name="Brioukhanov A.L."/>
        </authorList>
    </citation>
    <scope>NUCLEOTIDE SEQUENCE [LARGE SCALE GENOMIC DNA]</scope>
    <source>
        <strain evidence="17 18">WBS</strain>
    </source>
</reference>
<evidence type="ECO:0000256" key="2">
    <source>
        <dbReference type="ARBA" id="ARBA00001460"/>
    </source>
</evidence>
<dbReference type="Pfam" id="PF01503">
    <property type="entry name" value="PRA-PH"/>
    <property type="match status" value="1"/>
</dbReference>
<dbReference type="InterPro" id="IPR038019">
    <property type="entry name" value="PRib_AMP_CycHydrolase_sf"/>
</dbReference>
<dbReference type="Gene3D" id="3.10.20.810">
    <property type="entry name" value="Phosphoribosyl-AMP cyclohydrolase"/>
    <property type="match status" value="1"/>
</dbReference>
<dbReference type="SUPFAM" id="SSF101386">
    <property type="entry name" value="all-alpha NTP pyrophosphatases"/>
    <property type="match status" value="1"/>
</dbReference>
<dbReference type="EMBL" id="JARYZI010000005">
    <property type="protein sequence ID" value="MDH8678217.1"/>
    <property type="molecule type" value="Genomic_DNA"/>
</dbReference>
<evidence type="ECO:0000256" key="9">
    <source>
        <dbReference type="ARBA" id="ARBA00022605"/>
    </source>
</evidence>
<name>A0ABT6NCR7_9FIRM</name>
<feature type="domain" description="Phosphoribosyl-AMP cyclohydrolase" evidence="16">
    <location>
        <begin position="29"/>
        <end position="102"/>
    </location>
</feature>
<keyword evidence="13 15" id="KW-0368">Histidine biosynthesis</keyword>
<dbReference type="InterPro" id="IPR002496">
    <property type="entry name" value="PRib_AMP_CycHydrolase_dom"/>
</dbReference>
<evidence type="ECO:0000256" key="8">
    <source>
        <dbReference type="ARBA" id="ARBA00022490"/>
    </source>
</evidence>
<dbReference type="GO" id="GO:0004636">
    <property type="term" value="F:phosphoribosyl-ATP diphosphatase activity"/>
    <property type="evidence" value="ECO:0007669"/>
    <property type="project" value="UniProtKB-EC"/>
</dbReference>
<comment type="pathway">
    <text evidence="4 15">Amino-acid biosynthesis; L-histidine biosynthesis; L-histidine from 5-phospho-alpha-D-ribose 1-diphosphate: step 3/9.</text>
</comment>
<comment type="subcellular location">
    <subcellularLocation>
        <location evidence="3 15">Cytoplasm</location>
    </subcellularLocation>
</comment>
<evidence type="ECO:0000256" key="10">
    <source>
        <dbReference type="ARBA" id="ARBA00022741"/>
    </source>
</evidence>